<dbReference type="CDD" id="cd00085">
    <property type="entry name" value="HNHc"/>
    <property type="match status" value="1"/>
</dbReference>
<dbReference type="Proteomes" id="UP000198242">
    <property type="component" value="Chromosome I"/>
</dbReference>
<accession>A0A1C4V0B7</accession>
<name>A0A1C4V0B7_MICVI</name>
<dbReference type="EMBL" id="LT607411">
    <property type="protein sequence ID" value="SCE77460.1"/>
    <property type="molecule type" value="Genomic_DNA"/>
</dbReference>
<reference evidence="2" key="1">
    <citation type="submission" date="2016-06" db="EMBL/GenBank/DDBJ databases">
        <authorList>
            <person name="Varghese N."/>
            <person name="Submissions Spin"/>
        </authorList>
    </citation>
    <scope>NUCLEOTIDE SEQUENCE [LARGE SCALE GENOMIC DNA]</scope>
    <source>
        <strain evidence="2">DSM 43909</strain>
    </source>
</reference>
<dbReference type="RefSeq" id="WP_157744338.1">
    <property type="nucleotide sequence ID" value="NZ_LT607411.1"/>
</dbReference>
<organism evidence="1 2">
    <name type="scientific">Micromonospora viridifaciens</name>
    <dbReference type="NCBI Taxonomy" id="1881"/>
    <lineage>
        <taxon>Bacteria</taxon>
        <taxon>Bacillati</taxon>
        <taxon>Actinomycetota</taxon>
        <taxon>Actinomycetes</taxon>
        <taxon>Micromonosporales</taxon>
        <taxon>Micromonosporaceae</taxon>
        <taxon>Micromonospora</taxon>
    </lineage>
</organism>
<dbReference type="AlphaFoldDB" id="A0A1C4V0B7"/>
<evidence type="ECO:0008006" key="3">
    <source>
        <dbReference type="Google" id="ProtNLM"/>
    </source>
</evidence>
<dbReference type="OrthoDB" id="5379188at2"/>
<keyword evidence="2" id="KW-1185">Reference proteome</keyword>
<proteinExistence type="predicted"/>
<protein>
    <recommendedName>
        <fullName evidence="3">HNH endonuclease</fullName>
    </recommendedName>
</protein>
<evidence type="ECO:0000313" key="1">
    <source>
        <dbReference type="EMBL" id="SCE77460.1"/>
    </source>
</evidence>
<dbReference type="InterPro" id="IPR003615">
    <property type="entry name" value="HNH_nuc"/>
</dbReference>
<gene>
    <name evidence="1" type="ORF">GA0074695_1006</name>
</gene>
<evidence type="ECO:0000313" key="2">
    <source>
        <dbReference type="Proteomes" id="UP000198242"/>
    </source>
</evidence>
<sequence>MASQPKRVTTTPKACRRVSLTDATKRRLWSESGGFCANPGCAVALFDDDADVDFAEMAHIIAASSGGPRDVDVSQLSGAQRAHHSNVVVLCANCHTKVDKAPETYPTQLLQQWKARHEETLRRVFGTPAFSTREEAREFIEPLLDENRSIFLRYGPAPGDFSESRASQWRRHVARSILPNNEMIARVLKVNRPLLGQQERHVANLFFIHMEEFSARHVLNEWGANSTRFPDGMNTIFEGEAE</sequence>